<gene>
    <name evidence="3" type="ORF">CJN711_LOCUS11191</name>
    <name evidence="4" type="ORF">KQP761_LOCUS9493</name>
</gene>
<sequence length="357" mass="41017">MTQNVLIDEHQSSRQLSRHVSDDVSKTMAHHVPISSRSVNKYNSSLSGSTLEPTSRIDFLERNLHYIQEQQGIVLADLHDEITRLQQENRDLHYQLIKTTSLPLRDQKLRNSGQLSSSANNQIYLKQHIDRLEKQLLESEQNNKYLIHTIDELSKQSSSKSEASDIQIINKDDTQITIQMTTNEYQNSSNMSYEKEQQFMHEISKLRSVLVEILNTEQLNVSSKTLIRECLTSTNISENRMSKATTTPVDMLFYNENQQQESTTSQSAATKNLLIRPSLGSHRATEQRLSLPPITSRNNTTLFSDANDGNGLWYNPTNLNTNSQQQHSIKVGETPIARRERATHELQKIRLMKNLYH</sequence>
<reference evidence="3" key="1">
    <citation type="submission" date="2021-02" db="EMBL/GenBank/DDBJ databases">
        <authorList>
            <person name="Nowell W R."/>
        </authorList>
    </citation>
    <scope>NUCLEOTIDE SEQUENCE</scope>
</reference>
<dbReference type="AlphaFoldDB" id="A0A814VAF5"/>
<dbReference type="EMBL" id="CAJNOW010003843">
    <property type="protein sequence ID" value="CAF1396653.1"/>
    <property type="molecule type" value="Genomic_DNA"/>
</dbReference>
<dbReference type="Proteomes" id="UP000663855">
    <property type="component" value="Unassembled WGS sequence"/>
</dbReference>
<comment type="caution">
    <text evidence="3">The sequence shown here is derived from an EMBL/GenBank/DDBJ whole genome shotgun (WGS) entry which is preliminary data.</text>
</comment>
<dbReference type="InterPro" id="IPR039496">
    <property type="entry name" value="CCDC92/74_N"/>
</dbReference>
<evidence type="ECO:0000259" key="2">
    <source>
        <dbReference type="Pfam" id="PF14916"/>
    </source>
</evidence>
<feature type="domain" description="CCDC92/74 N-terminal" evidence="2">
    <location>
        <begin position="56"/>
        <end position="97"/>
    </location>
</feature>
<dbReference type="OrthoDB" id="2155209at2759"/>
<evidence type="ECO:0000313" key="3">
    <source>
        <dbReference type="EMBL" id="CAF1184683.1"/>
    </source>
</evidence>
<proteinExistence type="predicted"/>
<name>A0A814VAF5_9BILA</name>
<evidence type="ECO:0000313" key="5">
    <source>
        <dbReference type="Proteomes" id="UP000663855"/>
    </source>
</evidence>
<organism evidence="3 5">
    <name type="scientific">Rotaria magnacalcarata</name>
    <dbReference type="NCBI Taxonomy" id="392030"/>
    <lineage>
        <taxon>Eukaryota</taxon>
        <taxon>Metazoa</taxon>
        <taxon>Spiralia</taxon>
        <taxon>Gnathifera</taxon>
        <taxon>Rotifera</taxon>
        <taxon>Eurotatoria</taxon>
        <taxon>Bdelloidea</taxon>
        <taxon>Philodinida</taxon>
        <taxon>Philodinidae</taxon>
        <taxon>Rotaria</taxon>
    </lineage>
</organism>
<dbReference type="EMBL" id="CAJNOV010004717">
    <property type="protein sequence ID" value="CAF1184683.1"/>
    <property type="molecule type" value="Genomic_DNA"/>
</dbReference>
<evidence type="ECO:0000256" key="1">
    <source>
        <dbReference type="SAM" id="MobiDB-lite"/>
    </source>
</evidence>
<evidence type="ECO:0000313" key="4">
    <source>
        <dbReference type="EMBL" id="CAF1396653.1"/>
    </source>
</evidence>
<accession>A0A814VAF5</accession>
<dbReference type="Proteomes" id="UP000663834">
    <property type="component" value="Unassembled WGS sequence"/>
</dbReference>
<dbReference type="Pfam" id="PF14916">
    <property type="entry name" value="CCDC92"/>
    <property type="match status" value="1"/>
</dbReference>
<protein>
    <recommendedName>
        <fullName evidence="2">CCDC92/74 N-terminal domain-containing protein</fullName>
    </recommendedName>
</protein>
<feature type="region of interest" description="Disordered" evidence="1">
    <location>
        <begin position="1"/>
        <end position="29"/>
    </location>
</feature>